<dbReference type="Pfam" id="PF23296">
    <property type="entry name" value="DUF7079"/>
    <property type="match status" value="1"/>
</dbReference>
<keyword evidence="3" id="KW-1185">Reference proteome</keyword>
<evidence type="ECO:0000313" key="2">
    <source>
        <dbReference type="EMBL" id="POR33720.1"/>
    </source>
</evidence>
<evidence type="ECO:0000313" key="3">
    <source>
        <dbReference type="Proteomes" id="UP000237481"/>
    </source>
</evidence>
<gene>
    <name evidence="2" type="ORF">TPAR_06090</name>
</gene>
<dbReference type="InterPro" id="IPR055507">
    <property type="entry name" value="DUF7079"/>
</dbReference>
<dbReference type="Proteomes" id="UP000237481">
    <property type="component" value="Unassembled WGS sequence"/>
</dbReference>
<reference evidence="2 3" key="1">
    <citation type="submission" date="2018-01" db="EMBL/GenBank/DDBJ databases">
        <title>Harnessing the power of phylogenomics to disentangle the directionality and signatures of interkingdom host jumping in the parasitic fungal genus Tolypocladium.</title>
        <authorList>
            <person name="Quandt C.A."/>
            <person name="Patterson W."/>
            <person name="Spatafora J.W."/>
        </authorList>
    </citation>
    <scope>NUCLEOTIDE SEQUENCE [LARGE SCALE GENOMIC DNA]</scope>
    <source>
        <strain evidence="2 3">NRBC 100945</strain>
    </source>
</reference>
<dbReference type="AlphaFoldDB" id="A0A2S4KU81"/>
<dbReference type="OrthoDB" id="5419571at2759"/>
<comment type="caution">
    <text evidence="2">The sequence shown here is derived from an EMBL/GenBank/DDBJ whole genome shotgun (WGS) entry which is preliminary data.</text>
</comment>
<evidence type="ECO:0000259" key="1">
    <source>
        <dbReference type="Pfam" id="PF23296"/>
    </source>
</evidence>
<feature type="domain" description="DUF7079" evidence="1">
    <location>
        <begin position="10"/>
        <end position="121"/>
    </location>
</feature>
<accession>A0A2S4KU81</accession>
<sequence length="146" mass="16416">MAPTARSLTEAEKSACIALSTLFLDSEMTLSRVDDMARFLHRLRMPVDQLDNILRNDVFPILYPNLMTPAGVWDSFDESDLINRVADRRCHPPGVVQKLGSSAAWTFLAWSVTSPWNQVKDRLRLLGQEMPSESSSLFCRGTQVMG</sequence>
<name>A0A2S4KU81_9HYPO</name>
<protein>
    <recommendedName>
        <fullName evidence="1">DUF7079 domain-containing protein</fullName>
    </recommendedName>
</protein>
<proteinExistence type="predicted"/>
<organism evidence="2 3">
    <name type="scientific">Tolypocladium paradoxum</name>
    <dbReference type="NCBI Taxonomy" id="94208"/>
    <lineage>
        <taxon>Eukaryota</taxon>
        <taxon>Fungi</taxon>
        <taxon>Dikarya</taxon>
        <taxon>Ascomycota</taxon>
        <taxon>Pezizomycotina</taxon>
        <taxon>Sordariomycetes</taxon>
        <taxon>Hypocreomycetidae</taxon>
        <taxon>Hypocreales</taxon>
        <taxon>Ophiocordycipitaceae</taxon>
        <taxon>Tolypocladium</taxon>
    </lineage>
</organism>
<dbReference type="EMBL" id="PKSG01000658">
    <property type="protein sequence ID" value="POR33720.1"/>
    <property type="molecule type" value="Genomic_DNA"/>
</dbReference>